<sequence>MEDPGPAAARPHTGRRRNEAAREAVLTATMQLLREPGRELTIDRIARAAGVGKQTVYRWWPTKGAVVAEAMADSATAAVGLPDTGDLRDDLAAFFRASFQALQDPGMVRLLGEVVSGAQCEPAVAEVLRDFTARRRAALGELFARAAARGVLRPGADPEVLVELGYGFLWYRLLVGHAPLDDAAADTLAAHLTAAATA</sequence>
<keyword evidence="2 4" id="KW-0238">DNA-binding</keyword>
<protein>
    <submittedName>
        <fullName evidence="7">TetR/AcrR family transcriptional regulator</fullName>
    </submittedName>
</protein>
<comment type="caution">
    <text evidence="7">The sequence shown here is derived from an EMBL/GenBank/DDBJ whole genome shotgun (WGS) entry which is preliminary data.</text>
</comment>
<dbReference type="EMBL" id="BAAALD010000110">
    <property type="protein sequence ID" value="GAA1118826.1"/>
    <property type="molecule type" value="Genomic_DNA"/>
</dbReference>
<keyword evidence="1" id="KW-0805">Transcription regulation</keyword>
<dbReference type="RefSeq" id="WP_344627624.1">
    <property type="nucleotide sequence ID" value="NZ_BAAALD010000110.1"/>
</dbReference>
<proteinExistence type="predicted"/>
<dbReference type="InterPro" id="IPR050109">
    <property type="entry name" value="HTH-type_TetR-like_transc_reg"/>
</dbReference>
<dbReference type="Gene3D" id="1.10.10.60">
    <property type="entry name" value="Homeodomain-like"/>
    <property type="match status" value="1"/>
</dbReference>
<dbReference type="SUPFAM" id="SSF48498">
    <property type="entry name" value="Tetracyclin repressor-like, C-terminal domain"/>
    <property type="match status" value="1"/>
</dbReference>
<accession>A0ABN1U663</accession>
<dbReference type="PANTHER" id="PTHR30055">
    <property type="entry name" value="HTH-TYPE TRANSCRIPTIONAL REGULATOR RUTR"/>
    <property type="match status" value="1"/>
</dbReference>
<evidence type="ECO:0000313" key="8">
    <source>
        <dbReference type="Proteomes" id="UP001499987"/>
    </source>
</evidence>
<dbReference type="InterPro" id="IPR001647">
    <property type="entry name" value="HTH_TetR"/>
</dbReference>
<feature type="domain" description="HTH tetR-type" evidence="6">
    <location>
        <begin position="19"/>
        <end position="78"/>
    </location>
</feature>
<evidence type="ECO:0000256" key="1">
    <source>
        <dbReference type="ARBA" id="ARBA00023015"/>
    </source>
</evidence>
<dbReference type="PROSITE" id="PS50977">
    <property type="entry name" value="HTH_TETR_2"/>
    <property type="match status" value="1"/>
</dbReference>
<gene>
    <name evidence="7" type="ORF">GCM10009663_68490</name>
</gene>
<reference evidence="7 8" key="1">
    <citation type="journal article" date="2019" name="Int. J. Syst. Evol. Microbiol.">
        <title>The Global Catalogue of Microorganisms (GCM) 10K type strain sequencing project: providing services to taxonomists for standard genome sequencing and annotation.</title>
        <authorList>
            <consortium name="The Broad Institute Genomics Platform"/>
            <consortium name="The Broad Institute Genome Sequencing Center for Infectious Disease"/>
            <person name="Wu L."/>
            <person name="Ma J."/>
        </authorList>
    </citation>
    <scope>NUCLEOTIDE SEQUENCE [LARGE SCALE GENOMIC DNA]</scope>
    <source>
        <strain evidence="7 8">JCM 13002</strain>
    </source>
</reference>
<organism evidence="7 8">
    <name type="scientific">Kitasatospora arboriphila</name>
    <dbReference type="NCBI Taxonomy" id="258052"/>
    <lineage>
        <taxon>Bacteria</taxon>
        <taxon>Bacillati</taxon>
        <taxon>Actinomycetota</taxon>
        <taxon>Actinomycetes</taxon>
        <taxon>Kitasatosporales</taxon>
        <taxon>Streptomycetaceae</taxon>
        <taxon>Kitasatospora</taxon>
    </lineage>
</organism>
<dbReference type="InterPro" id="IPR009057">
    <property type="entry name" value="Homeodomain-like_sf"/>
</dbReference>
<dbReference type="Gene3D" id="1.10.357.10">
    <property type="entry name" value="Tetracycline Repressor, domain 2"/>
    <property type="match status" value="1"/>
</dbReference>
<feature type="region of interest" description="Disordered" evidence="5">
    <location>
        <begin position="1"/>
        <end position="20"/>
    </location>
</feature>
<evidence type="ECO:0000256" key="2">
    <source>
        <dbReference type="ARBA" id="ARBA00023125"/>
    </source>
</evidence>
<dbReference type="InterPro" id="IPR036271">
    <property type="entry name" value="Tet_transcr_reg_TetR-rel_C_sf"/>
</dbReference>
<dbReference type="Pfam" id="PF16859">
    <property type="entry name" value="TetR_C_11"/>
    <property type="match status" value="1"/>
</dbReference>
<keyword evidence="3" id="KW-0804">Transcription</keyword>
<dbReference type="Proteomes" id="UP001499987">
    <property type="component" value="Unassembled WGS sequence"/>
</dbReference>
<dbReference type="PRINTS" id="PR00455">
    <property type="entry name" value="HTHTETR"/>
</dbReference>
<dbReference type="InterPro" id="IPR011075">
    <property type="entry name" value="TetR_C"/>
</dbReference>
<dbReference type="PANTHER" id="PTHR30055:SF148">
    <property type="entry name" value="TETR-FAMILY TRANSCRIPTIONAL REGULATOR"/>
    <property type="match status" value="1"/>
</dbReference>
<evidence type="ECO:0000313" key="7">
    <source>
        <dbReference type="EMBL" id="GAA1118826.1"/>
    </source>
</evidence>
<dbReference type="Pfam" id="PF00440">
    <property type="entry name" value="TetR_N"/>
    <property type="match status" value="1"/>
</dbReference>
<evidence type="ECO:0000259" key="6">
    <source>
        <dbReference type="PROSITE" id="PS50977"/>
    </source>
</evidence>
<keyword evidence="8" id="KW-1185">Reference proteome</keyword>
<evidence type="ECO:0000256" key="5">
    <source>
        <dbReference type="SAM" id="MobiDB-lite"/>
    </source>
</evidence>
<evidence type="ECO:0000256" key="3">
    <source>
        <dbReference type="ARBA" id="ARBA00023163"/>
    </source>
</evidence>
<dbReference type="SUPFAM" id="SSF46689">
    <property type="entry name" value="Homeodomain-like"/>
    <property type="match status" value="1"/>
</dbReference>
<evidence type="ECO:0000256" key="4">
    <source>
        <dbReference type="PROSITE-ProRule" id="PRU00335"/>
    </source>
</evidence>
<feature type="DNA-binding region" description="H-T-H motif" evidence="4">
    <location>
        <begin position="41"/>
        <end position="60"/>
    </location>
</feature>
<name>A0ABN1U663_9ACTN</name>